<reference evidence="7" key="1">
    <citation type="submission" date="2013-08" db="EMBL/GenBank/DDBJ databases">
        <authorList>
            <person name="Mendez C."/>
            <person name="Richter M."/>
            <person name="Ferrer M."/>
            <person name="Sanchez J."/>
        </authorList>
    </citation>
    <scope>NUCLEOTIDE SEQUENCE</scope>
</reference>
<dbReference type="GO" id="GO:0032549">
    <property type="term" value="F:ribonucleoside binding"/>
    <property type="evidence" value="ECO:0007669"/>
    <property type="project" value="InterPro"/>
</dbReference>
<feature type="non-terminal residue" evidence="7">
    <location>
        <position position="81"/>
    </location>
</feature>
<evidence type="ECO:0000256" key="5">
    <source>
        <dbReference type="ARBA" id="ARBA00023163"/>
    </source>
</evidence>
<sequence length="81" mass="8779">MSPDLLINPHAIPSRMTVAHVLEMLGGKVGALEGRTIDGTAFSGEREEALREGLQALGLHPSGRETLYDGMTGRRFEAEIF</sequence>
<evidence type="ECO:0000256" key="1">
    <source>
        <dbReference type="ARBA" id="ARBA00012418"/>
    </source>
</evidence>
<evidence type="ECO:0000256" key="3">
    <source>
        <dbReference type="ARBA" id="ARBA00022679"/>
    </source>
</evidence>
<organism evidence="7">
    <name type="scientific">mine drainage metagenome</name>
    <dbReference type="NCBI Taxonomy" id="410659"/>
    <lineage>
        <taxon>unclassified sequences</taxon>
        <taxon>metagenomes</taxon>
        <taxon>ecological metagenomes</taxon>
    </lineage>
</organism>
<evidence type="ECO:0000259" key="6">
    <source>
        <dbReference type="Pfam" id="PF00562"/>
    </source>
</evidence>
<dbReference type="AlphaFoldDB" id="T1AH74"/>
<dbReference type="Gene3D" id="2.40.270.10">
    <property type="entry name" value="DNA-directed RNA polymerase, subunit 2, domain 6"/>
    <property type="match status" value="1"/>
</dbReference>
<keyword evidence="2 7" id="KW-0240">DNA-directed RNA polymerase</keyword>
<dbReference type="EC" id="2.7.7.6" evidence="1"/>
<gene>
    <name evidence="7" type="ORF">B1B_08021</name>
</gene>
<dbReference type="InterPro" id="IPR037033">
    <property type="entry name" value="DNA-dir_RNAP_su2_hyb_sf"/>
</dbReference>
<evidence type="ECO:0000313" key="7">
    <source>
        <dbReference type="EMBL" id="EQD59851.1"/>
    </source>
</evidence>
<protein>
    <recommendedName>
        <fullName evidence="1">DNA-directed RNA polymerase</fullName>
        <ecNumber evidence="1">2.7.7.6</ecNumber>
    </recommendedName>
</protein>
<dbReference type="Pfam" id="PF00562">
    <property type="entry name" value="RNA_pol_Rpb2_6"/>
    <property type="match status" value="1"/>
</dbReference>
<name>T1AH74_9ZZZZ</name>
<dbReference type="GO" id="GO:0003677">
    <property type="term" value="F:DNA binding"/>
    <property type="evidence" value="ECO:0007669"/>
    <property type="project" value="InterPro"/>
</dbReference>
<evidence type="ECO:0000256" key="2">
    <source>
        <dbReference type="ARBA" id="ARBA00022478"/>
    </source>
</evidence>
<comment type="caution">
    <text evidence="7">The sequence shown here is derived from an EMBL/GenBank/DDBJ whole genome shotgun (WGS) entry which is preliminary data.</text>
</comment>
<dbReference type="SUPFAM" id="SSF64484">
    <property type="entry name" value="beta and beta-prime subunits of DNA dependent RNA-polymerase"/>
    <property type="match status" value="1"/>
</dbReference>
<evidence type="ECO:0000256" key="4">
    <source>
        <dbReference type="ARBA" id="ARBA00022695"/>
    </source>
</evidence>
<accession>T1AH74</accession>
<proteinExistence type="predicted"/>
<dbReference type="InterPro" id="IPR007120">
    <property type="entry name" value="DNA-dir_RNAP_su2_dom"/>
</dbReference>
<reference evidence="7" key="2">
    <citation type="journal article" date="2014" name="ISME J.">
        <title>Microbial stratification in low pH oxic and suboxic macroscopic growths along an acid mine drainage.</title>
        <authorList>
            <person name="Mendez-Garcia C."/>
            <person name="Mesa V."/>
            <person name="Sprenger R.R."/>
            <person name="Richter M."/>
            <person name="Diez M.S."/>
            <person name="Solano J."/>
            <person name="Bargiela R."/>
            <person name="Golyshina O.V."/>
            <person name="Manteca A."/>
            <person name="Ramos J.L."/>
            <person name="Gallego J.R."/>
            <person name="Llorente I."/>
            <person name="Martins Dos Santos V.A."/>
            <person name="Jensen O.N."/>
            <person name="Pelaez A.I."/>
            <person name="Sanchez J."/>
            <person name="Ferrer M."/>
        </authorList>
    </citation>
    <scope>NUCLEOTIDE SEQUENCE</scope>
</reference>
<keyword evidence="4 7" id="KW-0548">Nucleotidyltransferase</keyword>
<dbReference type="EMBL" id="AUZY01005176">
    <property type="protein sequence ID" value="EQD59851.1"/>
    <property type="molecule type" value="Genomic_DNA"/>
</dbReference>
<dbReference type="PANTHER" id="PTHR20856">
    <property type="entry name" value="DNA-DIRECTED RNA POLYMERASE I SUBUNIT 2"/>
    <property type="match status" value="1"/>
</dbReference>
<feature type="domain" description="DNA-directed RNA polymerase subunit 2 hybrid-binding" evidence="6">
    <location>
        <begin position="1"/>
        <end position="81"/>
    </location>
</feature>
<dbReference type="GO" id="GO:0003899">
    <property type="term" value="F:DNA-directed RNA polymerase activity"/>
    <property type="evidence" value="ECO:0007669"/>
    <property type="project" value="UniProtKB-EC"/>
</dbReference>
<keyword evidence="3 7" id="KW-0808">Transferase</keyword>
<dbReference type="GO" id="GO:0006351">
    <property type="term" value="P:DNA-templated transcription"/>
    <property type="evidence" value="ECO:0007669"/>
    <property type="project" value="InterPro"/>
</dbReference>
<dbReference type="InterPro" id="IPR015712">
    <property type="entry name" value="DNA-dir_RNA_pol_su2"/>
</dbReference>
<dbReference type="GO" id="GO:0000428">
    <property type="term" value="C:DNA-directed RNA polymerase complex"/>
    <property type="evidence" value="ECO:0007669"/>
    <property type="project" value="UniProtKB-KW"/>
</dbReference>
<keyword evidence="5" id="KW-0804">Transcription</keyword>